<keyword evidence="1 7" id="KW-0479">Metal-binding</keyword>
<dbReference type="FunCoup" id="A0A3N4LTU0">
    <property type="interactions" value="863"/>
</dbReference>
<dbReference type="InterPro" id="IPR001305">
    <property type="entry name" value="HSP_DnaJ_Cys-rich_dom"/>
</dbReference>
<dbReference type="GO" id="GO:0031072">
    <property type="term" value="F:heat shock protein binding"/>
    <property type="evidence" value="ECO:0007669"/>
    <property type="project" value="InterPro"/>
</dbReference>
<keyword evidence="4 7" id="KW-0862">Zinc</keyword>
<dbReference type="Pfam" id="PF01556">
    <property type="entry name" value="DnaJ_C"/>
    <property type="match status" value="1"/>
</dbReference>
<feature type="compositionally biased region" description="Basic and acidic residues" evidence="8">
    <location>
        <begin position="526"/>
        <end position="543"/>
    </location>
</feature>
<dbReference type="GO" id="GO:0051082">
    <property type="term" value="F:unfolded protein binding"/>
    <property type="evidence" value="ECO:0007669"/>
    <property type="project" value="InterPro"/>
</dbReference>
<dbReference type="GO" id="GO:0009408">
    <property type="term" value="P:response to heat"/>
    <property type="evidence" value="ECO:0007669"/>
    <property type="project" value="InterPro"/>
</dbReference>
<evidence type="ECO:0000256" key="7">
    <source>
        <dbReference type="PROSITE-ProRule" id="PRU00546"/>
    </source>
</evidence>
<reference evidence="11 12" key="1">
    <citation type="journal article" date="2018" name="Nat. Ecol. Evol.">
        <title>Pezizomycetes genomes reveal the molecular basis of ectomycorrhizal truffle lifestyle.</title>
        <authorList>
            <person name="Murat C."/>
            <person name="Payen T."/>
            <person name="Noel B."/>
            <person name="Kuo A."/>
            <person name="Morin E."/>
            <person name="Chen J."/>
            <person name="Kohler A."/>
            <person name="Krizsan K."/>
            <person name="Balestrini R."/>
            <person name="Da Silva C."/>
            <person name="Montanini B."/>
            <person name="Hainaut M."/>
            <person name="Levati E."/>
            <person name="Barry K.W."/>
            <person name="Belfiori B."/>
            <person name="Cichocki N."/>
            <person name="Clum A."/>
            <person name="Dockter R.B."/>
            <person name="Fauchery L."/>
            <person name="Guy J."/>
            <person name="Iotti M."/>
            <person name="Le Tacon F."/>
            <person name="Lindquist E.A."/>
            <person name="Lipzen A."/>
            <person name="Malagnac F."/>
            <person name="Mello A."/>
            <person name="Molinier V."/>
            <person name="Miyauchi S."/>
            <person name="Poulain J."/>
            <person name="Riccioni C."/>
            <person name="Rubini A."/>
            <person name="Sitrit Y."/>
            <person name="Splivallo R."/>
            <person name="Traeger S."/>
            <person name="Wang M."/>
            <person name="Zifcakova L."/>
            <person name="Wipf D."/>
            <person name="Zambonelli A."/>
            <person name="Paolocci F."/>
            <person name="Nowrousian M."/>
            <person name="Ottonello S."/>
            <person name="Baldrian P."/>
            <person name="Spatafora J.W."/>
            <person name="Henrissat B."/>
            <person name="Nagy L.G."/>
            <person name="Aury J.M."/>
            <person name="Wincker P."/>
            <person name="Grigoriev I.V."/>
            <person name="Bonfante P."/>
            <person name="Martin F.M."/>
        </authorList>
    </citation>
    <scope>NUCLEOTIDE SEQUENCE [LARGE SCALE GENOMIC DNA]</scope>
    <source>
        <strain evidence="11 12">ATCC MYA-4762</strain>
    </source>
</reference>
<dbReference type="GO" id="GO:0008270">
    <property type="term" value="F:zinc ion binding"/>
    <property type="evidence" value="ECO:0007669"/>
    <property type="project" value="UniProtKB-KW"/>
</dbReference>
<dbReference type="InterPro" id="IPR018253">
    <property type="entry name" value="DnaJ_domain_CS"/>
</dbReference>
<feature type="zinc finger region" description="CR-type" evidence="7">
    <location>
        <begin position="228"/>
        <end position="309"/>
    </location>
</feature>
<dbReference type="EMBL" id="ML121541">
    <property type="protein sequence ID" value="RPB24632.1"/>
    <property type="molecule type" value="Genomic_DNA"/>
</dbReference>
<dbReference type="CDD" id="cd10747">
    <property type="entry name" value="DnaJ_C"/>
    <property type="match status" value="1"/>
</dbReference>
<dbReference type="HAMAP" id="MF_01152">
    <property type="entry name" value="DnaJ"/>
    <property type="match status" value="1"/>
</dbReference>
<dbReference type="PROSITE" id="PS50076">
    <property type="entry name" value="DNAJ_2"/>
    <property type="match status" value="1"/>
</dbReference>
<feature type="compositionally biased region" description="Low complexity" evidence="8">
    <location>
        <begin position="512"/>
        <end position="525"/>
    </location>
</feature>
<dbReference type="PROSITE" id="PS00636">
    <property type="entry name" value="DNAJ_1"/>
    <property type="match status" value="1"/>
</dbReference>
<dbReference type="GO" id="GO:0005524">
    <property type="term" value="F:ATP binding"/>
    <property type="evidence" value="ECO:0007669"/>
    <property type="project" value="InterPro"/>
</dbReference>
<keyword evidence="5" id="KW-0143">Chaperone</keyword>
<dbReference type="GO" id="GO:0005737">
    <property type="term" value="C:cytoplasm"/>
    <property type="evidence" value="ECO:0007669"/>
    <property type="project" value="TreeGrafter"/>
</dbReference>
<protein>
    <recommendedName>
        <fullName evidence="6">DnaJ homolog 1, mitochondrial</fullName>
    </recommendedName>
</protein>
<feature type="region of interest" description="Disordered" evidence="8">
    <location>
        <begin position="503"/>
        <end position="543"/>
    </location>
</feature>
<proteinExistence type="inferred from homology"/>
<organism evidence="11 12">
    <name type="scientific">Terfezia boudieri ATCC MYA-4762</name>
    <dbReference type="NCBI Taxonomy" id="1051890"/>
    <lineage>
        <taxon>Eukaryota</taxon>
        <taxon>Fungi</taxon>
        <taxon>Dikarya</taxon>
        <taxon>Ascomycota</taxon>
        <taxon>Pezizomycotina</taxon>
        <taxon>Pezizomycetes</taxon>
        <taxon>Pezizales</taxon>
        <taxon>Pezizaceae</taxon>
        <taxon>Terfezia</taxon>
    </lineage>
</organism>
<feature type="compositionally biased region" description="Polar residues" evidence="8">
    <location>
        <begin position="44"/>
        <end position="59"/>
    </location>
</feature>
<dbReference type="GO" id="GO:0042026">
    <property type="term" value="P:protein refolding"/>
    <property type="evidence" value="ECO:0007669"/>
    <property type="project" value="TreeGrafter"/>
</dbReference>
<dbReference type="SUPFAM" id="SSF57938">
    <property type="entry name" value="DnaJ/Hsp40 cysteine-rich domain"/>
    <property type="match status" value="1"/>
</dbReference>
<dbReference type="InterPro" id="IPR001623">
    <property type="entry name" value="DnaJ_domain"/>
</dbReference>
<accession>A0A3N4LTU0</accession>
<dbReference type="SMART" id="SM00271">
    <property type="entry name" value="DnaJ"/>
    <property type="match status" value="1"/>
</dbReference>
<dbReference type="InterPro" id="IPR002939">
    <property type="entry name" value="DnaJ_C"/>
</dbReference>
<gene>
    <name evidence="11" type="ORF">L211DRAFT_861862</name>
</gene>
<dbReference type="Gene3D" id="2.60.260.20">
    <property type="entry name" value="Urease metallochaperone UreE, N-terminal domain"/>
    <property type="match status" value="2"/>
</dbReference>
<keyword evidence="12" id="KW-1185">Reference proteome</keyword>
<dbReference type="OrthoDB" id="10256793at2759"/>
<evidence type="ECO:0000313" key="12">
    <source>
        <dbReference type="Proteomes" id="UP000267821"/>
    </source>
</evidence>
<dbReference type="STRING" id="1051890.A0A3N4LTU0"/>
<dbReference type="Pfam" id="PF00684">
    <property type="entry name" value="DnaJ_CXXCXGXG"/>
    <property type="match status" value="1"/>
</dbReference>
<evidence type="ECO:0000256" key="1">
    <source>
        <dbReference type="ARBA" id="ARBA00022723"/>
    </source>
</evidence>
<dbReference type="InterPro" id="IPR036869">
    <property type="entry name" value="J_dom_sf"/>
</dbReference>
<dbReference type="SUPFAM" id="SSF49493">
    <property type="entry name" value="HSP40/DnaJ peptide-binding domain"/>
    <property type="match status" value="2"/>
</dbReference>
<dbReference type="InterPro" id="IPR036410">
    <property type="entry name" value="HSP_DnaJ_Cys-rich_dom_sf"/>
</dbReference>
<keyword evidence="3 7" id="KW-0863">Zinc-finger</keyword>
<evidence type="ECO:0000256" key="8">
    <source>
        <dbReference type="SAM" id="MobiDB-lite"/>
    </source>
</evidence>
<evidence type="ECO:0000259" key="10">
    <source>
        <dbReference type="PROSITE" id="PS51188"/>
    </source>
</evidence>
<dbReference type="CDD" id="cd10719">
    <property type="entry name" value="DnaJ_zf"/>
    <property type="match status" value="1"/>
</dbReference>
<evidence type="ECO:0000256" key="4">
    <source>
        <dbReference type="ARBA" id="ARBA00022833"/>
    </source>
</evidence>
<dbReference type="Proteomes" id="UP000267821">
    <property type="component" value="Unassembled WGS sequence"/>
</dbReference>
<evidence type="ECO:0000256" key="3">
    <source>
        <dbReference type="ARBA" id="ARBA00022771"/>
    </source>
</evidence>
<dbReference type="AlphaFoldDB" id="A0A3N4LTU0"/>
<evidence type="ECO:0000256" key="6">
    <source>
        <dbReference type="ARBA" id="ARBA00072890"/>
    </source>
</evidence>
<dbReference type="FunFam" id="2.10.230.10:FF:000001">
    <property type="entry name" value="DnaJ subfamily A member 2"/>
    <property type="match status" value="1"/>
</dbReference>
<evidence type="ECO:0000256" key="5">
    <source>
        <dbReference type="ARBA" id="ARBA00023186"/>
    </source>
</evidence>
<dbReference type="PROSITE" id="PS51188">
    <property type="entry name" value="ZF_CR"/>
    <property type="match status" value="1"/>
</dbReference>
<dbReference type="InterPro" id="IPR008971">
    <property type="entry name" value="HSP40/DnaJ_pept-bd"/>
</dbReference>
<dbReference type="PRINTS" id="PR00625">
    <property type="entry name" value="JDOMAIN"/>
</dbReference>
<dbReference type="InParanoid" id="A0A3N4LTU0"/>
<feature type="region of interest" description="Disordered" evidence="8">
    <location>
        <begin position="44"/>
        <end position="79"/>
    </location>
</feature>
<dbReference type="PANTHER" id="PTHR43096">
    <property type="entry name" value="DNAJ HOMOLOG 1, MITOCHONDRIAL-RELATED"/>
    <property type="match status" value="1"/>
</dbReference>
<feature type="domain" description="J" evidence="9">
    <location>
        <begin position="79"/>
        <end position="143"/>
    </location>
</feature>
<dbReference type="PANTHER" id="PTHR43096:SF52">
    <property type="entry name" value="DNAJ HOMOLOG 1, MITOCHONDRIAL-RELATED"/>
    <property type="match status" value="1"/>
</dbReference>
<evidence type="ECO:0000256" key="2">
    <source>
        <dbReference type="ARBA" id="ARBA00022737"/>
    </source>
</evidence>
<dbReference type="FunFam" id="2.60.260.20:FF:000005">
    <property type="entry name" value="Chaperone protein dnaJ 1, mitochondrial"/>
    <property type="match status" value="1"/>
</dbReference>
<evidence type="ECO:0000313" key="11">
    <source>
        <dbReference type="EMBL" id="RPB24632.1"/>
    </source>
</evidence>
<feature type="compositionally biased region" description="Polar residues" evidence="8">
    <location>
        <begin position="68"/>
        <end position="78"/>
    </location>
</feature>
<dbReference type="SUPFAM" id="SSF46565">
    <property type="entry name" value="Chaperone J-domain"/>
    <property type="match status" value="1"/>
</dbReference>
<name>A0A3N4LTU0_9PEZI</name>
<keyword evidence="2" id="KW-0677">Repeat</keyword>
<sequence>MAIPARALRSILRPVAAAASGGAPLHPSPCYRCSFSTSAASNNIFTPSPTQPTPRTHSPSSHRRAFHSTPSRLSQPQHNPYEVLGVNKSASPAEIKKAYYGLAKKYHPDTNKDPKAREKFVEIQHAYEILSDSKKRENFDTYGTAEPAEPGPGGFDPRTAGAGFSGFGGSGFEANFSFEDIFRGFEGFGDFANAAGRRRGSPFRQNEILVGDNIEVSATITFMESAKGTKKTIQIRPIVTCSSCNGNGLKPGAKRKTCGRCGGTGTRLHFLPGGFHMASTCDTCGGSGTIISYSDACSTCRGRGVCEERRAVTVEIPPGVEDGMRFPVAGEGNAPAIAELLGQDGAYKPHTTRGDAIVHIRVLPHQAFSRKGMDILHTASIPMTTAVLGGTVKIPTLDGEVEIKVPTGTNSGEKIILSGMGMPQVGGRRKGDMKVEFKVQMPKALTVNQRMLMEALADEMRDKGAKRIMGGVHAEGAGEGVGEGEGGKKDGILGGLKGLFSRLTHHGHEDAGSGSTSGASGSGTSEFDRQSGEEEKKASGSGS</sequence>
<feature type="domain" description="CR-type" evidence="10">
    <location>
        <begin position="228"/>
        <end position="309"/>
    </location>
</feature>
<evidence type="ECO:0000259" key="9">
    <source>
        <dbReference type="PROSITE" id="PS50076"/>
    </source>
</evidence>
<dbReference type="Pfam" id="PF00226">
    <property type="entry name" value="DnaJ"/>
    <property type="match status" value="1"/>
</dbReference>
<dbReference type="Gene3D" id="2.10.230.10">
    <property type="entry name" value="Heat shock protein DnaJ, cysteine-rich domain"/>
    <property type="match status" value="1"/>
</dbReference>
<dbReference type="InterPro" id="IPR012724">
    <property type="entry name" value="DnaJ"/>
</dbReference>
<dbReference type="Gene3D" id="1.10.287.110">
    <property type="entry name" value="DnaJ domain"/>
    <property type="match status" value="1"/>
</dbReference>
<dbReference type="CDD" id="cd06257">
    <property type="entry name" value="DnaJ"/>
    <property type="match status" value="1"/>
</dbReference>